<protein>
    <submittedName>
        <fullName evidence="2">Uncharacterized protein</fullName>
    </submittedName>
</protein>
<proteinExistence type="predicted"/>
<feature type="compositionally biased region" description="Acidic residues" evidence="1">
    <location>
        <begin position="247"/>
        <end position="264"/>
    </location>
</feature>
<keyword evidence="3" id="KW-1185">Reference proteome</keyword>
<accession>A0A6A5R0J3</accession>
<evidence type="ECO:0000313" key="3">
    <source>
        <dbReference type="Proteomes" id="UP000800096"/>
    </source>
</evidence>
<name>A0A6A5R0J3_AMPQU</name>
<dbReference type="AlphaFoldDB" id="A0A6A5R0J3"/>
<feature type="region of interest" description="Disordered" evidence="1">
    <location>
        <begin position="241"/>
        <end position="264"/>
    </location>
</feature>
<organism evidence="2 3">
    <name type="scientific">Ampelomyces quisqualis</name>
    <name type="common">Powdery mildew agent</name>
    <dbReference type="NCBI Taxonomy" id="50730"/>
    <lineage>
        <taxon>Eukaryota</taxon>
        <taxon>Fungi</taxon>
        <taxon>Dikarya</taxon>
        <taxon>Ascomycota</taxon>
        <taxon>Pezizomycotina</taxon>
        <taxon>Dothideomycetes</taxon>
        <taxon>Pleosporomycetidae</taxon>
        <taxon>Pleosporales</taxon>
        <taxon>Pleosporineae</taxon>
        <taxon>Phaeosphaeriaceae</taxon>
        <taxon>Ampelomyces</taxon>
    </lineage>
</organism>
<gene>
    <name evidence="2" type="ORF">BDU57DRAFT_439124</name>
</gene>
<dbReference type="Proteomes" id="UP000800096">
    <property type="component" value="Unassembled WGS sequence"/>
</dbReference>
<evidence type="ECO:0000256" key="1">
    <source>
        <dbReference type="SAM" id="MobiDB-lite"/>
    </source>
</evidence>
<dbReference type="OrthoDB" id="3767798at2759"/>
<reference evidence="2" key="1">
    <citation type="journal article" date="2020" name="Stud. Mycol.">
        <title>101 Dothideomycetes genomes: a test case for predicting lifestyles and emergence of pathogens.</title>
        <authorList>
            <person name="Haridas S."/>
            <person name="Albert R."/>
            <person name="Binder M."/>
            <person name="Bloem J."/>
            <person name="Labutti K."/>
            <person name="Salamov A."/>
            <person name="Andreopoulos B."/>
            <person name="Baker S."/>
            <person name="Barry K."/>
            <person name="Bills G."/>
            <person name="Bluhm B."/>
            <person name="Cannon C."/>
            <person name="Castanera R."/>
            <person name="Culley D."/>
            <person name="Daum C."/>
            <person name="Ezra D."/>
            <person name="Gonzalez J."/>
            <person name="Henrissat B."/>
            <person name="Kuo A."/>
            <person name="Liang C."/>
            <person name="Lipzen A."/>
            <person name="Lutzoni F."/>
            <person name="Magnuson J."/>
            <person name="Mondo S."/>
            <person name="Nolan M."/>
            <person name="Ohm R."/>
            <person name="Pangilinan J."/>
            <person name="Park H.-J."/>
            <person name="Ramirez L."/>
            <person name="Alfaro M."/>
            <person name="Sun H."/>
            <person name="Tritt A."/>
            <person name="Yoshinaga Y."/>
            <person name="Zwiers L.-H."/>
            <person name="Turgeon B."/>
            <person name="Goodwin S."/>
            <person name="Spatafora J."/>
            <person name="Crous P."/>
            <person name="Grigoriev I."/>
        </authorList>
    </citation>
    <scope>NUCLEOTIDE SEQUENCE</scope>
    <source>
        <strain evidence="2">HMLAC05119</strain>
    </source>
</reference>
<evidence type="ECO:0000313" key="2">
    <source>
        <dbReference type="EMBL" id="KAF1921193.1"/>
    </source>
</evidence>
<dbReference type="EMBL" id="ML979132">
    <property type="protein sequence ID" value="KAF1921193.1"/>
    <property type="molecule type" value="Genomic_DNA"/>
</dbReference>
<sequence>MKGICHKKQQETRPRFSGGVGLDQLLGRSSFGQPSAALTSDIIEGRICESKDFVQVPVGPDGEIRTFQKKDVWSRPYFQDSRTGINHLRLNEDNIWELAHPQLVHIELDDFQFIAEYLTDGEFGLRNPEGPDQNKEAIAQCVSAWEAAEKLAMDDMLEHISEKVRFLEWDNEDVLTVAILVYRTGGPSLHAHEMMKDWISSFLAHHFWVYIKDEAIGHYFRKRLRRLPELERDVFEKRAESLRNGADPDEDVESDEGGLDDDDL</sequence>